<keyword evidence="1" id="KW-0472">Membrane</keyword>
<protein>
    <submittedName>
        <fullName evidence="2">Uncharacterized protein</fullName>
    </submittedName>
</protein>
<proteinExistence type="predicted"/>
<keyword evidence="1" id="KW-0812">Transmembrane</keyword>
<reference evidence="3" key="1">
    <citation type="journal article" date="2019" name="Int. J. Syst. Evol. Microbiol.">
        <title>The Global Catalogue of Microorganisms (GCM) 10K type strain sequencing project: providing services to taxonomists for standard genome sequencing and annotation.</title>
        <authorList>
            <consortium name="The Broad Institute Genomics Platform"/>
            <consortium name="The Broad Institute Genome Sequencing Center for Infectious Disease"/>
            <person name="Wu L."/>
            <person name="Ma J."/>
        </authorList>
    </citation>
    <scope>NUCLEOTIDE SEQUENCE [LARGE SCALE GENOMIC DNA]</scope>
    <source>
        <strain evidence="3">CCUG 58411</strain>
    </source>
</reference>
<dbReference type="EMBL" id="JBHTLN010000001">
    <property type="protein sequence ID" value="MFD1121852.1"/>
    <property type="molecule type" value="Genomic_DNA"/>
</dbReference>
<evidence type="ECO:0000313" key="2">
    <source>
        <dbReference type="EMBL" id="MFD1121852.1"/>
    </source>
</evidence>
<gene>
    <name evidence="2" type="ORF">ACFQ2T_05005</name>
</gene>
<keyword evidence="3" id="KW-1185">Reference proteome</keyword>
<keyword evidence="1" id="KW-1133">Transmembrane helix</keyword>
<evidence type="ECO:0000256" key="1">
    <source>
        <dbReference type="SAM" id="Phobius"/>
    </source>
</evidence>
<accession>A0ABW3P8V1</accession>
<sequence>MNILQKTRNFIYFMRNDIPLRAALLAFKGRLTDGDKCFLILAACLIGIAITVYFAPVIDGCGVAK</sequence>
<dbReference type="Proteomes" id="UP001597206">
    <property type="component" value="Unassembled WGS sequence"/>
</dbReference>
<feature type="transmembrane region" description="Helical" evidence="1">
    <location>
        <begin position="37"/>
        <end position="58"/>
    </location>
</feature>
<organism evidence="2 3">
    <name type="scientific">Methylophilus flavus</name>
    <dbReference type="NCBI Taxonomy" id="640084"/>
    <lineage>
        <taxon>Bacteria</taxon>
        <taxon>Pseudomonadati</taxon>
        <taxon>Pseudomonadota</taxon>
        <taxon>Betaproteobacteria</taxon>
        <taxon>Nitrosomonadales</taxon>
        <taxon>Methylophilaceae</taxon>
        <taxon>Methylophilus</taxon>
    </lineage>
</organism>
<evidence type="ECO:0000313" key="3">
    <source>
        <dbReference type="Proteomes" id="UP001597206"/>
    </source>
</evidence>
<comment type="caution">
    <text evidence="2">The sequence shown here is derived from an EMBL/GenBank/DDBJ whole genome shotgun (WGS) entry which is preliminary data.</text>
</comment>
<dbReference type="RefSeq" id="WP_379031336.1">
    <property type="nucleotide sequence ID" value="NZ_JBHTLN010000001.1"/>
</dbReference>
<name>A0ABW3P8V1_9PROT</name>